<dbReference type="GO" id="GO:0030313">
    <property type="term" value="C:cell envelope"/>
    <property type="evidence" value="ECO:0007669"/>
    <property type="project" value="UniProtKB-SubCell"/>
</dbReference>
<evidence type="ECO:0000313" key="5">
    <source>
        <dbReference type="Proteomes" id="UP000321301"/>
    </source>
</evidence>
<dbReference type="Gene3D" id="2.70.98.70">
    <property type="match status" value="1"/>
</dbReference>
<dbReference type="AlphaFoldDB" id="A0A512C9T9"/>
<dbReference type="PANTHER" id="PTHR38045:SF1">
    <property type="entry name" value="HEPARINASE II_III-LIKE PROTEIN"/>
    <property type="match status" value="1"/>
</dbReference>
<protein>
    <submittedName>
        <fullName evidence="4">Heparinase</fullName>
    </submittedName>
</protein>
<evidence type="ECO:0000256" key="1">
    <source>
        <dbReference type="ARBA" id="ARBA00004196"/>
    </source>
</evidence>
<comment type="caution">
    <text evidence="4">The sequence shown here is derived from an EMBL/GenBank/DDBJ whole genome shotgun (WGS) entry which is preliminary data.</text>
</comment>
<reference evidence="4 5" key="1">
    <citation type="submission" date="2019-07" db="EMBL/GenBank/DDBJ databases">
        <title>Whole genome shotgun sequence of Cyclobacterium qasimii NBRC 106168.</title>
        <authorList>
            <person name="Hosoyama A."/>
            <person name="Uohara A."/>
            <person name="Ohji S."/>
            <person name="Ichikawa N."/>
        </authorList>
    </citation>
    <scope>NUCLEOTIDE SEQUENCE [LARGE SCALE GENOMIC DNA]</scope>
    <source>
        <strain evidence="4 5">NBRC 106168</strain>
    </source>
</reference>
<comment type="subcellular location">
    <subcellularLocation>
        <location evidence="1">Cell envelope</location>
    </subcellularLocation>
</comment>
<dbReference type="EMBL" id="BJYV01000004">
    <property type="protein sequence ID" value="GEO20982.1"/>
    <property type="molecule type" value="Genomic_DNA"/>
</dbReference>
<dbReference type="Proteomes" id="UP000321301">
    <property type="component" value="Unassembled WGS sequence"/>
</dbReference>
<gene>
    <name evidence="4" type="ORF">CQA01_15160</name>
</gene>
<proteinExistence type="predicted"/>
<evidence type="ECO:0000259" key="3">
    <source>
        <dbReference type="Pfam" id="PF07940"/>
    </source>
</evidence>
<dbReference type="PANTHER" id="PTHR38045">
    <property type="entry name" value="CHROMOSOME 1, WHOLE GENOME SHOTGUN SEQUENCE"/>
    <property type="match status" value="1"/>
</dbReference>
<accession>A0A512C9T9</accession>
<dbReference type="GO" id="GO:0016829">
    <property type="term" value="F:lyase activity"/>
    <property type="evidence" value="ECO:0007669"/>
    <property type="project" value="InterPro"/>
</dbReference>
<dbReference type="SUPFAM" id="SSF48230">
    <property type="entry name" value="Chondroitin AC/alginate lyase"/>
    <property type="match status" value="1"/>
</dbReference>
<dbReference type="Gene3D" id="1.50.10.100">
    <property type="entry name" value="Chondroitin AC/alginate lyase"/>
    <property type="match status" value="1"/>
</dbReference>
<dbReference type="Pfam" id="PF07940">
    <property type="entry name" value="Hepar_II_III_C"/>
    <property type="match status" value="1"/>
</dbReference>
<name>A0A512C9T9_9BACT</name>
<evidence type="ECO:0000256" key="2">
    <source>
        <dbReference type="SAM" id="SignalP"/>
    </source>
</evidence>
<feature type="domain" description="Heparinase II/III-like C-terminal" evidence="3">
    <location>
        <begin position="430"/>
        <end position="561"/>
    </location>
</feature>
<feature type="chain" id="PRO_5021909041" evidence="2">
    <location>
        <begin position="23"/>
        <end position="650"/>
    </location>
</feature>
<keyword evidence="2" id="KW-0732">Signal</keyword>
<dbReference type="RefSeq" id="WP_020890575.1">
    <property type="nucleotide sequence ID" value="NZ_BJYV01000004.1"/>
</dbReference>
<keyword evidence="5" id="KW-1185">Reference proteome</keyword>
<evidence type="ECO:0000313" key="4">
    <source>
        <dbReference type="EMBL" id="GEO20982.1"/>
    </source>
</evidence>
<dbReference type="InterPro" id="IPR012480">
    <property type="entry name" value="Hepar_II_III_C"/>
</dbReference>
<dbReference type="InterPro" id="IPR008929">
    <property type="entry name" value="Chondroitin_lyas"/>
</dbReference>
<organism evidence="4 5">
    <name type="scientific">Cyclobacterium qasimii</name>
    <dbReference type="NCBI Taxonomy" id="1350429"/>
    <lineage>
        <taxon>Bacteria</taxon>
        <taxon>Pseudomonadati</taxon>
        <taxon>Bacteroidota</taxon>
        <taxon>Cytophagia</taxon>
        <taxon>Cytophagales</taxon>
        <taxon>Cyclobacteriaceae</taxon>
        <taxon>Cyclobacterium</taxon>
    </lineage>
</organism>
<sequence>MMKYKSLFLLISGILLSANVFAQHLVSGKYSEQQLAEVLIPLKDWHPFPALDDREAWSKADKEQMEFFLDYANENLDYSWPYIPATKSLLIHRNGNRTEYQDMTFEKRRILGAMILAELYENKGRFIDPIVNGVWSICEESFWGVPAHLPKSDEYSGLMDVSKPFVDLFAAETATYLAWADYFFGEKFDEISPQIRKRIRHETEYRIFEPLMNKHHGWMAANANGRRPNNWNPWICSNWINSALLLEDDEEKRVAHVYKATQVLDEFLTPYPEDGGCDEGPGYWGAAAASLFDNLSLLNEASNGAYQFAYEDEKVKNMGRFIYRAQISEDYFLNFADASPKPKMAAAMIYRYGKAIQDPDMMKFGAYYMEQNEKALPRFHYFRHFFEVFMQEEFDNAEKGLPLPKDVWLSDIQVMVARDTEGSTDGFFLAAKGGHNDESHNHNDIGNYVVYYDGNPLLIDVGSGTYTRRTFSGERYSIWFNRSDYHNLPTINGVTQKAGVEFKATHVSHEAKKSSTAMTLDISMAYPESSGLDSWKRELKLDRGKRVTVSDKYQLSASGDIVQHLMTIYPVTVVKPGLISIAYKGKDGKLAPFEIQYNPSGMEVKVEEIPFDQPEDEGIKDKWGGNIYRINLTSNGDVKAGKMDFTISKQ</sequence>
<feature type="signal peptide" evidence="2">
    <location>
        <begin position="1"/>
        <end position="22"/>
    </location>
</feature>